<keyword evidence="1" id="KW-1133">Transmembrane helix</keyword>
<reference evidence="2 3" key="1">
    <citation type="submission" date="2021-02" db="EMBL/GenBank/DDBJ databases">
        <authorList>
            <person name="Park J.-S."/>
        </authorList>
    </citation>
    <scope>NUCLEOTIDE SEQUENCE [LARGE SCALE GENOMIC DNA]</scope>
    <source>
        <strain evidence="2 3">188UL20-2</strain>
    </source>
</reference>
<evidence type="ECO:0008006" key="4">
    <source>
        <dbReference type="Google" id="ProtNLM"/>
    </source>
</evidence>
<dbReference type="RefSeq" id="WP_205158710.1">
    <property type="nucleotide sequence ID" value="NZ_JAFEUM010000004.1"/>
</dbReference>
<evidence type="ECO:0000313" key="2">
    <source>
        <dbReference type="EMBL" id="MBM7037153.1"/>
    </source>
</evidence>
<feature type="transmembrane region" description="Helical" evidence="1">
    <location>
        <begin position="46"/>
        <end position="66"/>
    </location>
</feature>
<protein>
    <recommendedName>
        <fullName evidence="4">RND transporter</fullName>
    </recommendedName>
</protein>
<comment type="caution">
    <text evidence="2">The sequence shown here is derived from an EMBL/GenBank/DDBJ whole genome shotgun (WGS) entry which is preliminary data.</text>
</comment>
<proteinExistence type="predicted"/>
<dbReference type="Proteomes" id="UP000809621">
    <property type="component" value="Unassembled WGS sequence"/>
</dbReference>
<evidence type="ECO:0000313" key="3">
    <source>
        <dbReference type="Proteomes" id="UP000809621"/>
    </source>
</evidence>
<keyword evidence="1" id="KW-0812">Transmembrane</keyword>
<name>A0ABS2HHZ7_9VIBR</name>
<evidence type="ECO:0000256" key="1">
    <source>
        <dbReference type="SAM" id="Phobius"/>
    </source>
</evidence>
<gene>
    <name evidence="2" type="ORF">JQC93_12130</name>
</gene>
<sequence>MAWIDNLSWPLLLLAGGYLVFAPFFPEPHIVEKLRMLTQGNLVKPIDIFDLLMHASPIVLIALKAYRQFT</sequence>
<dbReference type="EMBL" id="JAFEUM010000004">
    <property type="protein sequence ID" value="MBM7037153.1"/>
    <property type="molecule type" value="Genomic_DNA"/>
</dbReference>
<keyword evidence="3" id="KW-1185">Reference proteome</keyword>
<feature type="transmembrane region" description="Helical" evidence="1">
    <location>
        <begin position="7"/>
        <end position="26"/>
    </location>
</feature>
<organism evidence="2 3">
    <name type="scientific">Vibrio ulleungensis</name>
    <dbReference type="NCBI Taxonomy" id="2807619"/>
    <lineage>
        <taxon>Bacteria</taxon>
        <taxon>Pseudomonadati</taxon>
        <taxon>Pseudomonadota</taxon>
        <taxon>Gammaproteobacteria</taxon>
        <taxon>Vibrionales</taxon>
        <taxon>Vibrionaceae</taxon>
        <taxon>Vibrio</taxon>
    </lineage>
</organism>
<keyword evidence="1" id="KW-0472">Membrane</keyword>
<accession>A0ABS2HHZ7</accession>